<dbReference type="GO" id="GO:0005829">
    <property type="term" value="C:cytosol"/>
    <property type="evidence" value="ECO:0007669"/>
    <property type="project" value="TreeGrafter"/>
</dbReference>
<comment type="function">
    <text evidence="1">Plays a role in synthesis, processing and/or stability of 23S rRNA.</text>
</comment>
<dbReference type="GO" id="GO:0042254">
    <property type="term" value="P:ribosome biogenesis"/>
    <property type="evidence" value="ECO:0007669"/>
    <property type="project" value="UniProtKB-KW"/>
</dbReference>
<comment type="similarity">
    <text evidence="2">Belongs to the DUF177 domain family.</text>
</comment>
<dbReference type="PANTHER" id="PTHR38099">
    <property type="entry name" value="LARGE RIBOSOMAL RNA SUBUNIT ACCUMULATION PROTEIN YCED"/>
    <property type="match status" value="1"/>
</dbReference>
<dbReference type="AlphaFoldDB" id="A0A7X4Y0C6"/>
<organism evidence="6 7">
    <name type="scientific">Photobacterium halotolerans</name>
    <dbReference type="NCBI Taxonomy" id="265726"/>
    <lineage>
        <taxon>Bacteria</taxon>
        <taxon>Pseudomonadati</taxon>
        <taxon>Pseudomonadota</taxon>
        <taxon>Gammaproteobacteria</taxon>
        <taxon>Vibrionales</taxon>
        <taxon>Vibrionaceae</taxon>
        <taxon>Photobacterium</taxon>
    </lineage>
</organism>
<evidence type="ECO:0000256" key="2">
    <source>
        <dbReference type="ARBA" id="ARBA00010740"/>
    </source>
</evidence>
<dbReference type="InterPro" id="IPR039255">
    <property type="entry name" value="YceD_bac"/>
</dbReference>
<evidence type="ECO:0000313" key="6">
    <source>
        <dbReference type="EMBL" id="NAW67183.1"/>
    </source>
</evidence>
<dbReference type="Proteomes" id="UP000465712">
    <property type="component" value="Unassembled WGS sequence"/>
</dbReference>
<dbReference type="EMBL" id="WXWW01000263">
    <property type="protein sequence ID" value="NAW67183.1"/>
    <property type="molecule type" value="Genomic_DNA"/>
</dbReference>
<evidence type="ECO:0000256" key="3">
    <source>
        <dbReference type="ARBA" id="ARBA00015716"/>
    </source>
</evidence>
<accession>A0A7X4Y0C6</accession>
<comment type="caution">
    <text evidence="6">The sequence shown here is derived from an EMBL/GenBank/DDBJ whole genome shotgun (WGS) entry which is preliminary data.</text>
</comment>
<protein>
    <recommendedName>
        <fullName evidence="3">Large ribosomal RNA subunit accumulation protein YceD</fullName>
    </recommendedName>
    <alternativeName>
        <fullName evidence="5">23S rRNA accumulation protein YceD</fullName>
    </alternativeName>
</protein>
<dbReference type="InterPro" id="IPR003772">
    <property type="entry name" value="YceD"/>
</dbReference>
<keyword evidence="4" id="KW-0690">Ribosome biogenesis</keyword>
<dbReference type="NCBIfam" id="NF008395">
    <property type="entry name" value="PRK11193.1"/>
    <property type="match status" value="1"/>
</dbReference>
<evidence type="ECO:0000313" key="7">
    <source>
        <dbReference type="Proteomes" id="UP000465712"/>
    </source>
</evidence>
<dbReference type="RefSeq" id="WP_027253513.1">
    <property type="nucleotide sequence ID" value="NZ_WXWU01000129.1"/>
</dbReference>
<dbReference type="Pfam" id="PF02620">
    <property type="entry name" value="YceD"/>
    <property type="match status" value="1"/>
</dbReference>
<evidence type="ECO:0000256" key="4">
    <source>
        <dbReference type="ARBA" id="ARBA00022517"/>
    </source>
</evidence>
<evidence type="ECO:0000256" key="1">
    <source>
        <dbReference type="ARBA" id="ARBA00002868"/>
    </source>
</evidence>
<sequence>MQKVKLPLTVDPVRAAQKKLDYDGIIKAELLERLAESASSVLSDANVILSFDFDQRHIAFMRGHADVDVMLTCQRCQEEFQHHYSVDFCYSPLLRPEEADEFPEAYEPAEVDENGEINLLQLIEDELILELPQVPMHDEADCSVTASGMSFGEIPVADERPNPFAVLKNLSKSNKE</sequence>
<dbReference type="PANTHER" id="PTHR38099:SF1">
    <property type="entry name" value="LARGE RIBOSOMAL RNA SUBUNIT ACCUMULATION PROTEIN YCED"/>
    <property type="match status" value="1"/>
</dbReference>
<reference evidence="6 7" key="1">
    <citation type="submission" date="2017-05" db="EMBL/GenBank/DDBJ databases">
        <title>High clonality and local adaptation shapes Vibrionaceae linages within an endangered oasis.</title>
        <authorList>
            <person name="Vazquez-Rosas-Landa M."/>
        </authorList>
    </citation>
    <scope>NUCLEOTIDE SEQUENCE [LARGE SCALE GENOMIC DNA]</scope>
    <source>
        <strain evidence="6 7">P46_P4S1P180</strain>
    </source>
</reference>
<dbReference type="OrthoDB" id="9786771at2"/>
<evidence type="ECO:0000256" key="5">
    <source>
        <dbReference type="ARBA" id="ARBA00031841"/>
    </source>
</evidence>
<gene>
    <name evidence="6" type="primary">yceD</name>
    <name evidence="6" type="ORF">CAG72_18470</name>
</gene>
<proteinExistence type="inferred from homology"/>
<name>A0A7X4Y0C6_9GAMM</name>